<dbReference type="AlphaFoldDB" id="A0A1A8TIN4"/>
<sequence length="121" mass="13652">MGWTFKEKNDKDASTLEKWALGEINKLTNIERTTYKIAISDMQGKDARAVLFYDANTTTSFVPAESKCLSKIFKSGSNYTSLYSEVLKFLNEIKDQQANNARIVFTNAKGTVATISIYYPE</sequence>
<evidence type="ECO:0000313" key="2">
    <source>
        <dbReference type="Proteomes" id="UP000092544"/>
    </source>
</evidence>
<gene>
    <name evidence="1" type="ORF">MSP8886_02790</name>
</gene>
<accession>A0A1A8TIN4</accession>
<organism evidence="1 2">
    <name type="scientific">Marinomonas spartinae</name>
    <dbReference type="NCBI Taxonomy" id="1792290"/>
    <lineage>
        <taxon>Bacteria</taxon>
        <taxon>Pseudomonadati</taxon>
        <taxon>Pseudomonadota</taxon>
        <taxon>Gammaproteobacteria</taxon>
        <taxon>Oceanospirillales</taxon>
        <taxon>Oceanospirillaceae</taxon>
        <taxon>Marinomonas</taxon>
    </lineage>
</organism>
<dbReference type="Proteomes" id="UP000092544">
    <property type="component" value="Unassembled WGS sequence"/>
</dbReference>
<protein>
    <submittedName>
        <fullName evidence="1">Uncharacterized protein</fullName>
    </submittedName>
</protein>
<dbReference type="EMBL" id="FLOB01000006">
    <property type="protein sequence ID" value="SBS33550.1"/>
    <property type="molecule type" value="Genomic_DNA"/>
</dbReference>
<keyword evidence="2" id="KW-1185">Reference proteome</keyword>
<evidence type="ECO:0000313" key="1">
    <source>
        <dbReference type="EMBL" id="SBS33550.1"/>
    </source>
</evidence>
<dbReference type="RefSeq" id="WP_067017414.1">
    <property type="nucleotide sequence ID" value="NZ_FLOB01000006.1"/>
</dbReference>
<proteinExistence type="predicted"/>
<reference evidence="1 2" key="1">
    <citation type="submission" date="2016-06" db="EMBL/GenBank/DDBJ databases">
        <authorList>
            <person name="Kjaerup R.B."/>
            <person name="Dalgaard T.S."/>
            <person name="Juul-Madsen H.R."/>
        </authorList>
    </citation>
    <scope>NUCLEOTIDE SEQUENCE [LARGE SCALE GENOMIC DNA]</scope>
    <source>
        <strain evidence="1 2">CECT 8886</strain>
    </source>
</reference>
<name>A0A1A8TIN4_9GAMM</name>